<keyword evidence="3" id="KW-0285">Flavoprotein</keyword>
<dbReference type="InterPro" id="IPR006094">
    <property type="entry name" value="Oxid_FAD_bind_N"/>
</dbReference>
<dbReference type="EMBL" id="SLWN01000002">
    <property type="protein sequence ID" value="TCO34559.1"/>
    <property type="molecule type" value="Genomic_DNA"/>
</dbReference>
<proteinExistence type="inferred from homology"/>
<dbReference type="GO" id="GO:0071949">
    <property type="term" value="F:FAD binding"/>
    <property type="evidence" value="ECO:0007669"/>
    <property type="project" value="InterPro"/>
</dbReference>
<dbReference type="AlphaFoldDB" id="A0A4R2HU51"/>
<comment type="caution">
    <text evidence="7">The sequence shown here is derived from an EMBL/GenBank/DDBJ whole genome shotgun (WGS) entry which is preliminary data.</text>
</comment>
<dbReference type="RefSeq" id="WP_132208316.1">
    <property type="nucleotide sequence ID" value="NZ_SLWN01000002.1"/>
</dbReference>
<dbReference type="InterPro" id="IPR036318">
    <property type="entry name" value="FAD-bd_PCMH-like_sf"/>
</dbReference>
<reference evidence="7 8" key="1">
    <citation type="journal article" date="2015" name="Stand. Genomic Sci.">
        <title>Genomic Encyclopedia of Bacterial and Archaeal Type Strains, Phase III: the genomes of soil and plant-associated and newly described type strains.</title>
        <authorList>
            <person name="Whitman W.B."/>
            <person name="Woyke T."/>
            <person name="Klenk H.P."/>
            <person name="Zhou Y."/>
            <person name="Lilburn T.G."/>
            <person name="Beck B.J."/>
            <person name="De Vos P."/>
            <person name="Vandamme P."/>
            <person name="Eisen J.A."/>
            <person name="Garrity G."/>
            <person name="Hugenholtz P."/>
            <person name="Kyrpides N.C."/>
        </authorList>
    </citation>
    <scope>NUCLEOTIDE SEQUENCE [LARGE SCALE GENOMIC DNA]</scope>
    <source>
        <strain evidence="7 8">VKM Ac-2572</strain>
    </source>
</reference>
<keyword evidence="4" id="KW-0274">FAD</keyword>
<dbReference type="InterPro" id="IPR050416">
    <property type="entry name" value="FAD-linked_Oxidoreductase"/>
</dbReference>
<dbReference type="Gene3D" id="3.40.462.20">
    <property type="match status" value="1"/>
</dbReference>
<gene>
    <name evidence="7" type="ORF">EV652_102625</name>
</gene>
<dbReference type="OrthoDB" id="3682986at2"/>
<name>A0A4R2HU51_9ACTN</name>
<evidence type="ECO:0000313" key="7">
    <source>
        <dbReference type="EMBL" id="TCO34559.1"/>
    </source>
</evidence>
<dbReference type="Gene3D" id="3.30.465.10">
    <property type="match status" value="1"/>
</dbReference>
<keyword evidence="5" id="KW-0560">Oxidoreductase</keyword>
<evidence type="ECO:0000259" key="6">
    <source>
        <dbReference type="PROSITE" id="PS51387"/>
    </source>
</evidence>
<comment type="cofactor">
    <cofactor evidence="1">
        <name>FAD</name>
        <dbReference type="ChEBI" id="CHEBI:57692"/>
    </cofactor>
</comment>
<sequence length="466" mass="49891">MSDTIERPAGARPEGFGGVVLQAGDAAYDEARTVFNAMIDKRPTMIAQCESAADVVAAVKYGVARELEVAVRGGGHSVAGAGVTDGGLVVDLRRMNSVQVDPAGRIARVGGGATWGDFDRACQPYGLATTGGRVSTTGVAGLTLGGGSGWLERKFGLACDNLISVELVTADGRLLIADETKNTELFWALHGGGGNFGVATSLTFRLEDVPTSTLAMLMWPAEAGPAVVRAYRDMIEEGVSENLGGGVIYLTGPPEPFVPEHLQGQLVVAAGAVYAGPEAEARDAFAAMFALDPVGEFVAEMPYADLNSALDDPPGHRNYWSAEHLSSFPDPAVQVFNERAMEMPSPSPSQQIALPWGGEVLRGADKWPLPHRRAAWVVHPFGLWSDPADDARGRQWSRDLCTDLKEWATGYVYLNFIGNEGQDRVIAGFGQENYDRLSRVKCEYDPENVFHLNQNILPGWPEKSAD</sequence>
<comment type="similarity">
    <text evidence="2">Belongs to the oxygen-dependent FAD-linked oxidoreductase family.</text>
</comment>
<evidence type="ECO:0000256" key="4">
    <source>
        <dbReference type="ARBA" id="ARBA00022827"/>
    </source>
</evidence>
<dbReference type="PROSITE" id="PS00862">
    <property type="entry name" value="OX2_COVAL_FAD"/>
    <property type="match status" value="1"/>
</dbReference>
<dbReference type="InterPro" id="IPR016166">
    <property type="entry name" value="FAD-bd_PCMH"/>
</dbReference>
<dbReference type="SUPFAM" id="SSF56176">
    <property type="entry name" value="FAD-binding/transporter-associated domain-like"/>
    <property type="match status" value="1"/>
</dbReference>
<dbReference type="GO" id="GO:0016491">
    <property type="term" value="F:oxidoreductase activity"/>
    <property type="evidence" value="ECO:0007669"/>
    <property type="project" value="UniProtKB-KW"/>
</dbReference>
<feature type="domain" description="FAD-binding PCMH-type" evidence="6">
    <location>
        <begin position="38"/>
        <end position="209"/>
    </location>
</feature>
<dbReference type="InterPro" id="IPR016167">
    <property type="entry name" value="FAD-bd_PCMH_sub1"/>
</dbReference>
<dbReference type="Pfam" id="PF01565">
    <property type="entry name" value="FAD_binding_4"/>
    <property type="match status" value="1"/>
</dbReference>
<evidence type="ECO:0000256" key="3">
    <source>
        <dbReference type="ARBA" id="ARBA00022630"/>
    </source>
</evidence>
<evidence type="ECO:0000256" key="5">
    <source>
        <dbReference type="ARBA" id="ARBA00023002"/>
    </source>
</evidence>
<dbReference type="Gene3D" id="3.30.43.10">
    <property type="entry name" value="Uridine Diphospho-n-acetylenolpyruvylglucosamine Reductase, domain 2"/>
    <property type="match status" value="1"/>
</dbReference>
<evidence type="ECO:0000313" key="8">
    <source>
        <dbReference type="Proteomes" id="UP000294508"/>
    </source>
</evidence>
<protein>
    <submittedName>
        <fullName evidence="7">FAD/FMN-containing dehydrogenase</fullName>
    </submittedName>
</protein>
<dbReference type="InterPro" id="IPR012951">
    <property type="entry name" value="BBE"/>
</dbReference>
<evidence type="ECO:0000256" key="2">
    <source>
        <dbReference type="ARBA" id="ARBA00005466"/>
    </source>
</evidence>
<accession>A0A4R2HU51</accession>
<dbReference type="Proteomes" id="UP000294508">
    <property type="component" value="Unassembled WGS sequence"/>
</dbReference>
<evidence type="ECO:0000256" key="1">
    <source>
        <dbReference type="ARBA" id="ARBA00001974"/>
    </source>
</evidence>
<dbReference type="PANTHER" id="PTHR42973">
    <property type="entry name" value="BINDING OXIDOREDUCTASE, PUTATIVE (AFU_ORTHOLOGUE AFUA_1G17690)-RELATED"/>
    <property type="match status" value="1"/>
</dbReference>
<dbReference type="InterPro" id="IPR006093">
    <property type="entry name" value="Oxy_OxRdtase_FAD_BS"/>
</dbReference>
<dbReference type="Pfam" id="PF08031">
    <property type="entry name" value="BBE"/>
    <property type="match status" value="1"/>
</dbReference>
<dbReference type="InterPro" id="IPR016169">
    <property type="entry name" value="FAD-bd_PCMH_sub2"/>
</dbReference>
<organism evidence="7 8">
    <name type="scientific">Kribbella steppae</name>
    <dbReference type="NCBI Taxonomy" id="2512223"/>
    <lineage>
        <taxon>Bacteria</taxon>
        <taxon>Bacillati</taxon>
        <taxon>Actinomycetota</taxon>
        <taxon>Actinomycetes</taxon>
        <taxon>Propionibacteriales</taxon>
        <taxon>Kribbellaceae</taxon>
        <taxon>Kribbella</taxon>
    </lineage>
</organism>
<dbReference type="PROSITE" id="PS51387">
    <property type="entry name" value="FAD_PCMH"/>
    <property type="match status" value="1"/>
</dbReference>
<keyword evidence="8" id="KW-1185">Reference proteome</keyword>
<dbReference type="PANTHER" id="PTHR42973:SF39">
    <property type="entry name" value="FAD-BINDING PCMH-TYPE DOMAIN-CONTAINING PROTEIN"/>
    <property type="match status" value="1"/>
</dbReference>